<keyword evidence="1" id="KW-0805">Transcription regulation</keyword>
<dbReference type="RefSeq" id="WP_034644096.1">
    <property type="nucleotide sequence ID" value="NZ_ARZX01000003.1"/>
</dbReference>
<keyword evidence="3" id="KW-0804">Transcription</keyword>
<evidence type="ECO:0000256" key="1">
    <source>
        <dbReference type="ARBA" id="ARBA00023015"/>
    </source>
</evidence>
<gene>
    <name evidence="5" type="ORF">KLA_03837</name>
</gene>
<comment type="caution">
    <text evidence="5">The sequence shown here is derived from an EMBL/GenBank/DDBJ whole genome shotgun (WGS) entry which is preliminary data.</text>
</comment>
<dbReference type="Proteomes" id="UP000019275">
    <property type="component" value="Unassembled WGS sequence"/>
</dbReference>
<dbReference type="PROSITE" id="PS01124">
    <property type="entry name" value="HTH_ARAC_FAMILY_2"/>
    <property type="match status" value="1"/>
</dbReference>
<dbReference type="InterPro" id="IPR014710">
    <property type="entry name" value="RmlC-like_jellyroll"/>
</dbReference>
<dbReference type="SUPFAM" id="SSF51215">
    <property type="entry name" value="Regulatory protein AraC"/>
    <property type="match status" value="1"/>
</dbReference>
<dbReference type="Gene3D" id="1.10.10.60">
    <property type="entry name" value="Homeodomain-like"/>
    <property type="match status" value="1"/>
</dbReference>
<dbReference type="SUPFAM" id="SSF46689">
    <property type="entry name" value="Homeodomain-like"/>
    <property type="match status" value="1"/>
</dbReference>
<dbReference type="InterPro" id="IPR018060">
    <property type="entry name" value="HTH_AraC"/>
</dbReference>
<keyword evidence="6" id="KW-1185">Reference proteome</keyword>
<name>A0ABN0RRH8_9FLAO</name>
<dbReference type="PANTHER" id="PTHR43280:SF32">
    <property type="entry name" value="TRANSCRIPTIONAL REGULATORY PROTEIN"/>
    <property type="match status" value="1"/>
</dbReference>
<evidence type="ECO:0000313" key="6">
    <source>
        <dbReference type="Proteomes" id="UP000019275"/>
    </source>
</evidence>
<dbReference type="SMART" id="SM00342">
    <property type="entry name" value="HTH_ARAC"/>
    <property type="match status" value="1"/>
</dbReference>
<proteinExistence type="predicted"/>
<reference evidence="5 6" key="1">
    <citation type="journal article" date="2014" name="Genome Announc.">
        <title>Draft Genome Sequence of the Carrageenan-Degrading Bacterium Cellulophaga sp. Strain KL-A, Isolated from Decaying Marine Algae.</title>
        <authorList>
            <person name="Shan D."/>
            <person name="Ying J."/>
            <person name="Li X."/>
            <person name="Gao Z."/>
            <person name="Wei G."/>
            <person name="Shao Z."/>
        </authorList>
    </citation>
    <scope>NUCLEOTIDE SEQUENCE [LARGE SCALE GENOMIC DNA]</scope>
    <source>
        <strain evidence="5 6">KL-A</strain>
    </source>
</reference>
<dbReference type="InterPro" id="IPR037923">
    <property type="entry name" value="HTH-like"/>
</dbReference>
<dbReference type="Gene3D" id="2.60.120.10">
    <property type="entry name" value="Jelly Rolls"/>
    <property type="match status" value="1"/>
</dbReference>
<evidence type="ECO:0000256" key="2">
    <source>
        <dbReference type="ARBA" id="ARBA00023125"/>
    </source>
</evidence>
<evidence type="ECO:0000256" key="3">
    <source>
        <dbReference type="ARBA" id="ARBA00023163"/>
    </source>
</evidence>
<evidence type="ECO:0000313" key="5">
    <source>
        <dbReference type="EMBL" id="EWH14465.1"/>
    </source>
</evidence>
<evidence type="ECO:0000259" key="4">
    <source>
        <dbReference type="PROSITE" id="PS01124"/>
    </source>
</evidence>
<dbReference type="PANTHER" id="PTHR43280">
    <property type="entry name" value="ARAC-FAMILY TRANSCRIPTIONAL REGULATOR"/>
    <property type="match status" value="1"/>
</dbReference>
<dbReference type="Pfam" id="PF02311">
    <property type="entry name" value="AraC_binding"/>
    <property type="match status" value="1"/>
</dbReference>
<dbReference type="Pfam" id="PF12833">
    <property type="entry name" value="HTH_18"/>
    <property type="match status" value="1"/>
</dbReference>
<organism evidence="5 6">
    <name type="scientific">Cellulophaga geojensis KL-A</name>
    <dbReference type="NCBI Taxonomy" id="1328323"/>
    <lineage>
        <taxon>Bacteria</taxon>
        <taxon>Pseudomonadati</taxon>
        <taxon>Bacteroidota</taxon>
        <taxon>Flavobacteriia</taxon>
        <taxon>Flavobacteriales</taxon>
        <taxon>Flavobacteriaceae</taxon>
        <taxon>Cellulophaga</taxon>
    </lineage>
</organism>
<accession>A0ABN0RRH8</accession>
<dbReference type="EMBL" id="ARZX01000003">
    <property type="protein sequence ID" value="EWH14465.1"/>
    <property type="molecule type" value="Genomic_DNA"/>
</dbReference>
<sequence length="291" mass="34177">MKIIPVLNIKQFEHRVPLTDFYSNDLSTHLHKNAAVVNKPHSHNFYLCVIFTKGKGTHEIDFNSYEVNTGSVFFLKPGQTHYWKFTNTPEGYIFFHTQDFYELHFSTSKLEQFPFYYSHKNTPHITVNKNVLAQLITNYRSINQEYYANLPYKKQKIASLLHTVYIDLARQYNKEAPTTETNSVAYIETLRALEQEIEIHFKTEKSAQFYADKLHITAKHLNRVCKTTLNKTTTELITERVILESKRLLVHSKNTMSSISENLGFKDYAYFSKVFKSKTKLTPLEFKKSYK</sequence>
<protein>
    <submittedName>
        <fullName evidence="5">AraC family transcriptional regulator</fullName>
    </submittedName>
</protein>
<dbReference type="InterPro" id="IPR009057">
    <property type="entry name" value="Homeodomain-like_sf"/>
</dbReference>
<dbReference type="InterPro" id="IPR003313">
    <property type="entry name" value="AraC-bd"/>
</dbReference>
<feature type="domain" description="HTH araC/xylS-type" evidence="4">
    <location>
        <begin position="191"/>
        <end position="289"/>
    </location>
</feature>
<keyword evidence="2" id="KW-0238">DNA-binding</keyword>